<proteinExistence type="predicted"/>
<protein>
    <submittedName>
        <fullName evidence="2">DUF885 domain-containing protein</fullName>
    </submittedName>
</protein>
<dbReference type="Pfam" id="PF05960">
    <property type="entry name" value="DUF885"/>
    <property type="match status" value="1"/>
</dbReference>
<reference evidence="2" key="1">
    <citation type="submission" date="2021-03" db="EMBL/GenBank/DDBJ databases">
        <title>novel species isolated from a fishpond in China.</title>
        <authorList>
            <person name="Lu H."/>
            <person name="Cai Z."/>
        </authorList>
    </citation>
    <scope>NUCLEOTIDE SEQUENCE</scope>
    <source>
        <strain evidence="2">JCM 30855</strain>
    </source>
</reference>
<sequence>MKALFSLLVCLSLVACGGSGGNDTANPPTTPTPGPQLPQIEDVADYQLPVTEELVLQIRGQLQGLSLDNFFAQSYALLEARNPEVALSEGKADQLLSLSLTNISDDKLLQDRAIQALMLELLQEYPLAELSDEQRLSKQVYQHYLQQQLDWADYYLYSYPATYGNFGWPGQTEFLFTDLLPVTDLAQAEQYVQLAGQIGRRLRQVESLLESRREAGIIEPRTTLSFSLDQVQTRADQAAEATPYYSVFNAKLGAISNIPGSDKQSLRDRLKATWQQIIQPAYASLASLMSQLLSQAPANVGFGQYEGGDEFYAFTLSHYTDSQMSAAQIHQLGLQELARIHDELRTLFDELGYPQNESLQQLLQRVASDGGTVAGNQAVGMFEGIIDAAYAELPRYFNALPQQEVIVIGGPTGGYYVSGSDDGTRPGAFYAQTTGNLPYYTMPTLAYHEAVPGHHLQIALAQELDLPDFRRRTNFTSFVEGWGLYAERLAKDVGWYENDIYGDIGRLQFEAMRAARLVLDTGIHAMGWTYQQAEQFSLENVGDRGTIARYSVYPGQATAYMTGLLEFLRLRQMAQAALGDTFDLKAFHQVLIGQGSMPMSMLAPRVEDFIQSHAEESPAD</sequence>
<organism evidence="2 3">
    <name type="scientific">Bowmanella dokdonensis</name>
    <dbReference type="NCBI Taxonomy" id="751969"/>
    <lineage>
        <taxon>Bacteria</taxon>
        <taxon>Pseudomonadati</taxon>
        <taxon>Pseudomonadota</taxon>
        <taxon>Gammaproteobacteria</taxon>
        <taxon>Alteromonadales</taxon>
        <taxon>Alteromonadaceae</taxon>
        <taxon>Bowmanella</taxon>
    </lineage>
</organism>
<feature type="chain" id="PRO_5037566665" evidence="1">
    <location>
        <begin position="22"/>
        <end position="620"/>
    </location>
</feature>
<keyword evidence="3" id="KW-1185">Reference proteome</keyword>
<comment type="caution">
    <text evidence="2">The sequence shown here is derived from an EMBL/GenBank/DDBJ whole genome shotgun (WGS) entry which is preliminary data.</text>
</comment>
<dbReference type="PANTHER" id="PTHR33361:SF2">
    <property type="entry name" value="DUF885 DOMAIN-CONTAINING PROTEIN"/>
    <property type="match status" value="1"/>
</dbReference>
<dbReference type="AlphaFoldDB" id="A0A939DPP6"/>
<keyword evidence="1" id="KW-0732">Signal</keyword>
<dbReference type="PANTHER" id="PTHR33361">
    <property type="entry name" value="GLR0591 PROTEIN"/>
    <property type="match status" value="1"/>
</dbReference>
<evidence type="ECO:0000313" key="2">
    <source>
        <dbReference type="EMBL" id="MBN7826505.1"/>
    </source>
</evidence>
<dbReference type="Proteomes" id="UP000664654">
    <property type="component" value="Unassembled WGS sequence"/>
</dbReference>
<gene>
    <name evidence="2" type="ORF">J0A66_14815</name>
</gene>
<name>A0A939DPP6_9ALTE</name>
<evidence type="ECO:0000313" key="3">
    <source>
        <dbReference type="Proteomes" id="UP000664654"/>
    </source>
</evidence>
<evidence type="ECO:0000256" key="1">
    <source>
        <dbReference type="SAM" id="SignalP"/>
    </source>
</evidence>
<dbReference type="RefSeq" id="WP_206574613.1">
    <property type="nucleotide sequence ID" value="NZ_JAFKCV010000008.1"/>
</dbReference>
<accession>A0A939DPP6</accession>
<feature type="signal peptide" evidence="1">
    <location>
        <begin position="1"/>
        <end position="21"/>
    </location>
</feature>
<dbReference type="EMBL" id="JAFKCV010000008">
    <property type="protein sequence ID" value="MBN7826505.1"/>
    <property type="molecule type" value="Genomic_DNA"/>
</dbReference>
<dbReference type="InterPro" id="IPR010281">
    <property type="entry name" value="DUF885"/>
</dbReference>
<dbReference type="PROSITE" id="PS51257">
    <property type="entry name" value="PROKAR_LIPOPROTEIN"/>
    <property type="match status" value="1"/>
</dbReference>